<dbReference type="InterPro" id="IPR009069">
    <property type="entry name" value="Cys_alpha_HP_mot_SF"/>
</dbReference>
<evidence type="ECO:0000256" key="3">
    <source>
        <dbReference type="ARBA" id="ARBA00022723"/>
    </source>
</evidence>
<protein>
    <recommendedName>
        <fullName evidence="11">Cytochrome c oxidase copper chaperone</fullName>
    </recommendedName>
</protein>
<comment type="caution">
    <text evidence="9">The sequence shown here is derived from an EMBL/GenBank/DDBJ whole genome shotgun (WGS) entry which is preliminary data.</text>
</comment>
<dbReference type="SUPFAM" id="SSF47072">
    <property type="entry name" value="Cysteine alpha-hairpin motif"/>
    <property type="match status" value="1"/>
</dbReference>
<evidence type="ECO:0000313" key="10">
    <source>
        <dbReference type="Proteomes" id="UP001141806"/>
    </source>
</evidence>
<accession>A0A9Q0KJF6</accession>
<name>A0A9Q0KJF6_9MAGN</name>
<evidence type="ECO:0000256" key="1">
    <source>
        <dbReference type="ARBA" id="ARBA00004569"/>
    </source>
</evidence>
<keyword evidence="6" id="KW-1015">Disulfide bond</keyword>
<organism evidence="9 10">
    <name type="scientific">Protea cynaroides</name>
    <dbReference type="NCBI Taxonomy" id="273540"/>
    <lineage>
        <taxon>Eukaryota</taxon>
        <taxon>Viridiplantae</taxon>
        <taxon>Streptophyta</taxon>
        <taxon>Embryophyta</taxon>
        <taxon>Tracheophyta</taxon>
        <taxon>Spermatophyta</taxon>
        <taxon>Magnoliopsida</taxon>
        <taxon>Proteales</taxon>
        <taxon>Proteaceae</taxon>
        <taxon>Protea</taxon>
    </lineage>
</organism>
<keyword evidence="10" id="KW-1185">Reference proteome</keyword>
<dbReference type="Gene3D" id="1.10.287.1130">
    <property type="entry name" value="CytochromE C oxidase copper chaperone"/>
    <property type="match status" value="1"/>
</dbReference>
<dbReference type="AlphaFoldDB" id="A0A9Q0KJF6"/>
<dbReference type="OrthoDB" id="1915887at2759"/>
<gene>
    <name evidence="9" type="ORF">NE237_004433</name>
</gene>
<comment type="subcellular location">
    <subcellularLocation>
        <location evidence="1">Mitochondrion intermembrane space</location>
    </subcellularLocation>
</comment>
<evidence type="ECO:0000256" key="2">
    <source>
        <dbReference type="ARBA" id="ARBA00009241"/>
    </source>
</evidence>
<sequence>MREELEIRSKEGRALKIFSNRSKGQRISYISWTLSTMAARTEVYTQTLSSSLALPGSHGSAVTTSADSKPKKKICCACPDTKRIRDECMVEKGEAACTKWINAHIECLRAEGFNV</sequence>
<evidence type="ECO:0000256" key="4">
    <source>
        <dbReference type="ARBA" id="ARBA00023008"/>
    </source>
</evidence>
<keyword evidence="7" id="KW-0143">Chaperone</keyword>
<evidence type="ECO:0000256" key="8">
    <source>
        <dbReference type="PIRSR" id="PIRSR607745-1"/>
    </source>
</evidence>
<evidence type="ECO:0000313" key="9">
    <source>
        <dbReference type="EMBL" id="KAJ4971334.1"/>
    </source>
</evidence>
<evidence type="ECO:0000256" key="7">
    <source>
        <dbReference type="ARBA" id="ARBA00023186"/>
    </source>
</evidence>
<feature type="binding site" evidence="8">
    <location>
        <position position="75"/>
    </location>
    <ligand>
        <name>Cu cation</name>
        <dbReference type="ChEBI" id="CHEBI:23378"/>
    </ligand>
</feature>
<evidence type="ECO:0000256" key="5">
    <source>
        <dbReference type="ARBA" id="ARBA00023128"/>
    </source>
</evidence>
<dbReference type="EMBL" id="JAMYWD010000005">
    <property type="protein sequence ID" value="KAJ4971334.1"/>
    <property type="molecule type" value="Genomic_DNA"/>
</dbReference>
<proteinExistence type="inferred from homology"/>
<dbReference type="PANTHER" id="PTHR16719:SF0">
    <property type="entry name" value="CYTOCHROME C OXIDASE COPPER CHAPERONE"/>
    <property type="match status" value="1"/>
</dbReference>
<dbReference type="Proteomes" id="UP001141806">
    <property type="component" value="Unassembled WGS sequence"/>
</dbReference>
<dbReference type="GO" id="GO:0016531">
    <property type="term" value="F:copper chaperone activity"/>
    <property type="evidence" value="ECO:0007669"/>
    <property type="project" value="InterPro"/>
</dbReference>
<keyword evidence="3 8" id="KW-0479">Metal-binding</keyword>
<keyword evidence="4 8" id="KW-0186">Copper</keyword>
<feature type="binding site" evidence="8">
    <location>
        <position position="76"/>
    </location>
    <ligand>
        <name>Cu cation</name>
        <dbReference type="ChEBI" id="CHEBI:23378"/>
    </ligand>
</feature>
<dbReference type="InterPro" id="IPR007745">
    <property type="entry name" value="Cyt_c_oxidase_Cu-chaperone"/>
</dbReference>
<evidence type="ECO:0000256" key="6">
    <source>
        <dbReference type="ARBA" id="ARBA00023157"/>
    </source>
</evidence>
<dbReference type="GO" id="GO:0005758">
    <property type="term" value="C:mitochondrial intermembrane space"/>
    <property type="evidence" value="ECO:0007669"/>
    <property type="project" value="UniProtKB-SubCell"/>
</dbReference>
<comment type="similarity">
    <text evidence="2">Belongs to the COX17 family.</text>
</comment>
<dbReference type="FunFam" id="1.10.287.1130:FF:000003">
    <property type="entry name" value="Cytochrome c oxidase copper chaperone"/>
    <property type="match status" value="1"/>
</dbReference>
<keyword evidence="5" id="KW-0496">Mitochondrion</keyword>
<dbReference type="PANTHER" id="PTHR16719">
    <property type="entry name" value="CYTOCHROME C OXIDASE COPPER CHAPERONE"/>
    <property type="match status" value="1"/>
</dbReference>
<dbReference type="PROSITE" id="PS51808">
    <property type="entry name" value="CHCH"/>
    <property type="match status" value="1"/>
</dbReference>
<dbReference type="GO" id="GO:0005507">
    <property type="term" value="F:copper ion binding"/>
    <property type="evidence" value="ECO:0007669"/>
    <property type="project" value="InterPro"/>
</dbReference>
<reference evidence="9" key="1">
    <citation type="journal article" date="2023" name="Plant J.">
        <title>The genome of the king protea, Protea cynaroides.</title>
        <authorList>
            <person name="Chang J."/>
            <person name="Duong T.A."/>
            <person name="Schoeman C."/>
            <person name="Ma X."/>
            <person name="Roodt D."/>
            <person name="Barker N."/>
            <person name="Li Z."/>
            <person name="Van de Peer Y."/>
            <person name="Mizrachi E."/>
        </authorList>
    </citation>
    <scope>NUCLEOTIDE SEQUENCE</scope>
    <source>
        <tissue evidence="9">Young leaves</tissue>
    </source>
</reference>
<evidence type="ECO:0008006" key="11">
    <source>
        <dbReference type="Google" id="ProtNLM"/>
    </source>
</evidence>
<dbReference type="Pfam" id="PF05051">
    <property type="entry name" value="COX17"/>
    <property type="match status" value="1"/>
</dbReference>